<gene>
    <name evidence="1" type="ORF">ABG79_02150</name>
</gene>
<evidence type="ECO:0000313" key="1">
    <source>
        <dbReference type="EMBL" id="KRQ86018.1"/>
    </source>
</evidence>
<name>A0A0R3JZN2_CALMK</name>
<proteinExistence type="predicted"/>
<dbReference type="Proteomes" id="UP000052015">
    <property type="component" value="Unassembled WGS sequence"/>
</dbReference>
<comment type="caution">
    <text evidence="1">The sequence shown here is derived from an EMBL/GenBank/DDBJ whole genome shotgun (WGS) entry which is preliminary data.</text>
</comment>
<evidence type="ECO:0000313" key="2">
    <source>
        <dbReference type="Proteomes" id="UP000052015"/>
    </source>
</evidence>
<dbReference type="RefSeq" id="WP_200956815.1">
    <property type="nucleotide sequence ID" value="NZ_LKHP01000017.1"/>
</dbReference>
<dbReference type="EMBL" id="LKHP01000017">
    <property type="protein sequence ID" value="KRQ86018.1"/>
    <property type="molecule type" value="Genomic_DNA"/>
</dbReference>
<keyword evidence="2" id="KW-1185">Reference proteome</keyword>
<dbReference type="AlphaFoldDB" id="A0A0R3JZN2"/>
<reference evidence="1 2" key="1">
    <citation type="submission" date="2015-09" db="EMBL/GenBank/DDBJ databases">
        <title>Draft genome sequence of a Caloramator mitchellensis, a moderate thermophile from the Great Artesian Basin of Australia.</title>
        <authorList>
            <person name="Patel B.K."/>
        </authorList>
    </citation>
    <scope>NUCLEOTIDE SEQUENCE [LARGE SCALE GENOMIC DNA]</scope>
    <source>
        <strain evidence="1 2">VF08</strain>
    </source>
</reference>
<accession>A0A0R3JZN2</accession>
<sequence length="47" mass="5408">MLENMDDFRCPKCNKLLFKYRLKGSLAVEVKCTRCSVIATLIIKKEG</sequence>
<dbReference type="STRING" id="908809.ABG79_02150"/>
<protein>
    <submittedName>
        <fullName evidence="1">Mu-like prophage protein Com</fullName>
    </submittedName>
</protein>
<organism evidence="1 2">
    <name type="scientific">Caloramator mitchellensis</name>
    <dbReference type="NCBI Taxonomy" id="908809"/>
    <lineage>
        <taxon>Bacteria</taxon>
        <taxon>Bacillati</taxon>
        <taxon>Bacillota</taxon>
        <taxon>Clostridia</taxon>
        <taxon>Eubacteriales</taxon>
        <taxon>Clostridiaceae</taxon>
        <taxon>Caloramator</taxon>
    </lineage>
</organism>